<name>A0A841U2Y1_9BACL</name>
<dbReference type="AlphaFoldDB" id="A0A841U2Y1"/>
<organism evidence="3 4">
    <name type="scientific">Cohnella xylanilytica</name>
    <dbReference type="NCBI Taxonomy" id="557555"/>
    <lineage>
        <taxon>Bacteria</taxon>
        <taxon>Bacillati</taxon>
        <taxon>Bacillota</taxon>
        <taxon>Bacilli</taxon>
        <taxon>Bacillales</taxon>
        <taxon>Paenibacillaceae</taxon>
        <taxon>Cohnella</taxon>
    </lineage>
</organism>
<proteinExistence type="predicted"/>
<evidence type="ECO:0000259" key="2">
    <source>
        <dbReference type="Pfam" id="PF12728"/>
    </source>
</evidence>
<dbReference type="SUPFAM" id="SSF46955">
    <property type="entry name" value="Putative DNA-binding domain"/>
    <property type="match status" value="1"/>
</dbReference>
<feature type="domain" description="Helix-turn-helix" evidence="2">
    <location>
        <begin position="20"/>
        <end position="66"/>
    </location>
</feature>
<dbReference type="GO" id="GO:0003677">
    <property type="term" value="F:DNA binding"/>
    <property type="evidence" value="ECO:0007669"/>
    <property type="project" value="InterPro"/>
</dbReference>
<gene>
    <name evidence="3" type="ORF">H7B90_13060</name>
</gene>
<protein>
    <submittedName>
        <fullName evidence="3">Helix-turn-helix domain-containing protein</fullName>
    </submittedName>
</protein>
<accession>A0A841U2Y1</accession>
<reference evidence="3 4" key="1">
    <citation type="submission" date="2020-08" db="EMBL/GenBank/DDBJ databases">
        <title>Cohnella phylogeny.</title>
        <authorList>
            <person name="Dunlap C."/>
        </authorList>
    </citation>
    <scope>NUCLEOTIDE SEQUENCE [LARGE SCALE GENOMIC DNA]</scope>
    <source>
        <strain evidence="3 4">DSM 25239</strain>
    </source>
</reference>
<dbReference type="EMBL" id="JACJVR010000052">
    <property type="protein sequence ID" value="MBB6692334.1"/>
    <property type="molecule type" value="Genomic_DNA"/>
</dbReference>
<dbReference type="InterPro" id="IPR041657">
    <property type="entry name" value="HTH_17"/>
</dbReference>
<dbReference type="NCBIfam" id="TIGR01764">
    <property type="entry name" value="excise"/>
    <property type="match status" value="1"/>
</dbReference>
<keyword evidence="4" id="KW-1185">Reference proteome</keyword>
<comment type="caution">
    <text evidence="3">The sequence shown here is derived from an EMBL/GenBank/DDBJ whole genome shotgun (WGS) entry which is preliminary data.</text>
</comment>
<evidence type="ECO:0000313" key="4">
    <source>
        <dbReference type="Proteomes" id="UP000553776"/>
    </source>
</evidence>
<sequence length="74" mass="8499">MQSPDPVQQAPQKPQRQTVDVKTAAELMGVSTGTIYTMVRENQLPHVKVRGRILFHRENIELWLRGELLAQYQA</sequence>
<evidence type="ECO:0000313" key="3">
    <source>
        <dbReference type="EMBL" id="MBB6692334.1"/>
    </source>
</evidence>
<feature type="region of interest" description="Disordered" evidence="1">
    <location>
        <begin position="1"/>
        <end position="20"/>
    </location>
</feature>
<dbReference type="Pfam" id="PF12728">
    <property type="entry name" value="HTH_17"/>
    <property type="match status" value="1"/>
</dbReference>
<dbReference type="Proteomes" id="UP000553776">
    <property type="component" value="Unassembled WGS sequence"/>
</dbReference>
<evidence type="ECO:0000256" key="1">
    <source>
        <dbReference type="SAM" id="MobiDB-lite"/>
    </source>
</evidence>
<dbReference type="InterPro" id="IPR010093">
    <property type="entry name" value="SinI_DNA-bd"/>
</dbReference>
<dbReference type="InterPro" id="IPR009061">
    <property type="entry name" value="DNA-bd_dom_put_sf"/>
</dbReference>